<feature type="region of interest" description="Disordered" evidence="8">
    <location>
        <begin position="274"/>
        <end position="321"/>
    </location>
</feature>
<evidence type="ECO:0000256" key="4">
    <source>
        <dbReference type="ARBA" id="ARBA00022771"/>
    </source>
</evidence>
<feature type="region of interest" description="Disordered" evidence="8">
    <location>
        <begin position="534"/>
        <end position="602"/>
    </location>
</feature>
<dbReference type="GO" id="GO:0008270">
    <property type="term" value="F:zinc ion binding"/>
    <property type="evidence" value="ECO:0007669"/>
    <property type="project" value="UniProtKB-KW"/>
</dbReference>
<name>A0A016WE19_9BILA</name>
<dbReference type="STRING" id="53326.A0A016WE19"/>
<keyword evidence="6" id="KW-0539">Nucleus</keyword>
<evidence type="ECO:0000256" key="1">
    <source>
        <dbReference type="ARBA" id="ARBA00004123"/>
    </source>
</evidence>
<dbReference type="OrthoDB" id="8922241at2759"/>
<evidence type="ECO:0000313" key="11">
    <source>
        <dbReference type="Proteomes" id="UP000024635"/>
    </source>
</evidence>
<proteinExistence type="predicted"/>
<dbReference type="InterPro" id="IPR050888">
    <property type="entry name" value="ZnF_C2H2-type_TF"/>
</dbReference>
<feature type="compositionally biased region" description="Polar residues" evidence="8">
    <location>
        <begin position="866"/>
        <end position="876"/>
    </location>
</feature>
<dbReference type="PROSITE" id="PS50157">
    <property type="entry name" value="ZINC_FINGER_C2H2_2"/>
    <property type="match status" value="3"/>
</dbReference>
<dbReference type="InterPro" id="IPR013087">
    <property type="entry name" value="Znf_C2H2_type"/>
</dbReference>
<evidence type="ECO:0000256" key="2">
    <source>
        <dbReference type="ARBA" id="ARBA00022723"/>
    </source>
</evidence>
<dbReference type="SUPFAM" id="SSF57667">
    <property type="entry name" value="beta-beta-alpha zinc fingers"/>
    <property type="match status" value="3"/>
</dbReference>
<dbReference type="PROSITE" id="PS00028">
    <property type="entry name" value="ZINC_FINGER_C2H2_1"/>
    <property type="match status" value="3"/>
</dbReference>
<evidence type="ECO:0000256" key="8">
    <source>
        <dbReference type="SAM" id="MobiDB-lite"/>
    </source>
</evidence>
<feature type="region of interest" description="Disordered" evidence="8">
    <location>
        <begin position="666"/>
        <end position="705"/>
    </location>
</feature>
<organism evidence="10 11">
    <name type="scientific">Ancylostoma ceylanicum</name>
    <dbReference type="NCBI Taxonomy" id="53326"/>
    <lineage>
        <taxon>Eukaryota</taxon>
        <taxon>Metazoa</taxon>
        <taxon>Ecdysozoa</taxon>
        <taxon>Nematoda</taxon>
        <taxon>Chromadorea</taxon>
        <taxon>Rhabditida</taxon>
        <taxon>Rhabditina</taxon>
        <taxon>Rhabditomorpha</taxon>
        <taxon>Strongyloidea</taxon>
        <taxon>Ancylostomatidae</taxon>
        <taxon>Ancylostomatinae</taxon>
        <taxon>Ancylostoma</taxon>
    </lineage>
</organism>
<dbReference type="InterPro" id="IPR036236">
    <property type="entry name" value="Znf_C2H2_sf"/>
</dbReference>
<evidence type="ECO:0000256" key="3">
    <source>
        <dbReference type="ARBA" id="ARBA00022737"/>
    </source>
</evidence>
<comment type="caution">
    <text evidence="10">The sequence shown here is derived from an EMBL/GenBank/DDBJ whole genome shotgun (WGS) entry which is preliminary data.</text>
</comment>
<keyword evidence="3" id="KW-0677">Repeat</keyword>
<feature type="domain" description="C2H2-type" evidence="9">
    <location>
        <begin position="367"/>
        <end position="391"/>
    </location>
</feature>
<dbReference type="GO" id="GO:0005634">
    <property type="term" value="C:nucleus"/>
    <property type="evidence" value="ECO:0007669"/>
    <property type="project" value="UniProtKB-SubCell"/>
</dbReference>
<keyword evidence="11" id="KW-1185">Reference proteome</keyword>
<gene>
    <name evidence="10" type="primary">Acey_s0748.g2027</name>
    <name evidence="10" type="ORF">Y032_0748g2027</name>
</gene>
<keyword evidence="5" id="KW-0862">Zinc</keyword>
<dbReference type="AlphaFoldDB" id="A0A016WE19"/>
<dbReference type="Gene3D" id="3.30.160.60">
    <property type="entry name" value="Classic Zinc Finger"/>
    <property type="match status" value="2"/>
</dbReference>
<dbReference type="Pfam" id="PF00096">
    <property type="entry name" value="zf-C2H2"/>
    <property type="match status" value="2"/>
</dbReference>
<comment type="subcellular location">
    <subcellularLocation>
        <location evidence="1">Nucleus</location>
    </subcellularLocation>
</comment>
<dbReference type="Proteomes" id="UP000024635">
    <property type="component" value="Unassembled WGS sequence"/>
</dbReference>
<feature type="domain" description="C2H2-type" evidence="9">
    <location>
        <begin position="211"/>
        <end position="243"/>
    </location>
</feature>
<accession>A0A016WE19</accession>
<evidence type="ECO:0000256" key="5">
    <source>
        <dbReference type="ARBA" id="ARBA00022833"/>
    </source>
</evidence>
<feature type="region of interest" description="Disordered" evidence="8">
    <location>
        <begin position="840"/>
        <end position="876"/>
    </location>
</feature>
<dbReference type="EMBL" id="JARK01000348">
    <property type="protein sequence ID" value="EYC38034.1"/>
    <property type="molecule type" value="Genomic_DNA"/>
</dbReference>
<keyword evidence="2" id="KW-0479">Metal-binding</keyword>
<evidence type="ECO:0000256" key="6">
    <source>
        <dbReference type="ARBA" id="ARBA00023242"/>
    </source>
</evidence>
<keyword evidence="4 7" id="KW-0863">Zinc-finger</keyword>
<evidence type="ECO:0000259" key="9">
    <source>
        <dbReference type="PROSITE" id="PS50157"/>
    </source>
</evidence>
<protein>
    <recommendedName>
        <fullName evidence="9">C2H2-type domain-containing protein</fullName>
    </recommendedName>
</protein>
<dbReference type="SMART" id="SM00355">
    <property type="entry name" value="ZnF_C2H2"/>
    <property type="match status" value="7"/>
</dbReference>
<evidence type="ECO:0000313" key="10">
    <source>
        <dbReference type="EMBL" id="EYC38034.1"/>
    </source>
</evidence>
<feature type="domain" description="C2H2-type" evidence="9">
    <location>
        <begin position="52"/>
        <end position="74"/>
    </location>
</feature>
<evidence type="ECO:0000256" key="7">
    <source>
        <dbReference type="PROSITE-ProRule" id="PRU00042"/>
    </source>
</evidence>
<reference evidence="11" key="1">
    <citation type="journal article" date="2015" name="Nat. Genet.">
        <title>The genome and transcriptome of the zoonotic hookworm Ancylostoma ceylanicum identify infection-specific gene families.</title>
        <authorList>
            <person name="Schwarz E.M."/>
            <person name="Hu Y."/>
            <person name="Antoshechkin I."/>
            <person name="Miller M.M."/>
            <person name="Sternberg P.W."/>
            <person name="Aroian R.V."/>
        </authorList>
    </citation>
    <scope>NUCLEOTIDE SEQUENCE</scope>
    <source>
        <strain evidence="11">HY135</strain>
    </source>
</reference>
<dbReference type="PANTHER" id="PTHR24406">
    <property type="entry name" value="TRANSCRIPTIONAL REPRESSOR CTCFL-RELATED"/>
    <property type="match status" value="1"/>
</dbReference>
<sequence length="906" mass="102489">MDLTEEDAEDAYQAEEGDEVYERMSLSDRTTGFTSRSAFEHFKGRNRQYGNAVCPECKQSFVNSARLERHLAVHQVFGAYLCPLCGKTYKYEYNLFFHWRKTCQYLNELVNVDQRKNMDVQSLRLLVEEVVVKKNETEPVDIGISSKALFQGSSSVQLEMPIDPQSPLARACMICGILVHKNHLPQHEALHSSTVETGLRLLDMQSPTGGHYCDLCGVAFRRKDNLYAHWRSSCPEIMANIEPGSELFLSDMELKEMVLNLLMRLRRVARQPPLRPIHPNRSMEEPNSLPRRMEEAHDPYNNANREVDDGKGPSTSSGDDDKVREAVVFMDDYVNPADTVVDINGELVNVVSADRGKWNIPEDGKPLECPDCFRQFANAGRLERHISGFHSHFGAFKCLLCGHRFKYDYNLLFHYRHSCAYTKLLVGADVRKLLDAASLRKLVSHIKQTDPELRPGSSRLINIKRRPSIKAVPRNILPLSKNSEKAKLKRGSEEWKKCPVCGVMFFGQKSLDKHVGTVHLLCQNFLDKAITRDSTSPVLKSSERVAKPSQPPPSLDEPRKTNQKKSKAAQVESYEVRNPAEDTETPPVLEMEGPGEAAPNSTRCVDVHGEEITDFDADQLSEMDMMLYSGQLALGDLVLTSVYGEEVEYRVAVGTRHGSRIVLERINKSPHSTEDKEATMKESHGDERTNERNSRRVKEDKNVVDERSYTYQGDDDRGEEGVEYAEDDDLGEYVNEENAEIIDYHSSQLVEYEIDGAEAGQGERRLVRIVDGRGQQLLHYLNDEDVPCDAFVQYVEDDNGQQIVEYIDGEDGEHIVQYISADNMTGDEVMAYMKPQAPSASNVKEEKNSFNANTNDARKSADQYPQLHTVSSSASSNMPEDFMQEVSLFSKLSLILNVANDKVECW</sequence>